<feature type="region of interest" description="Disordered" evidence="2">
    <location>
        <begin position="1632"/>
        <end position="1678"/>
    </location>
</feature>
<reference evidence="6" key="1">
    <citation type="journal article" date="2020" name="PLoS Negl. Trop. Dis.">
        <title>High-quality nuclear genome for Sarcoptes scabiei-A critical resource for a neglected parasite.</title>
        <authorList>
            <person name="Korhonen P.K."/>
            <person name="Gasser R.B."/>
            <person name="Ma G."/>
            <person name="Wang T."/>
            <person name="Stroehlein A.J."/>
            <person name="Young N.D."/>
            <person name="Ang C.S."/>
            <person name="Fernando D.D."/>
            <person name="Lu H.C."/>
            <person name="Taylor S."/>
            <person name="Reynolds S.L."/>
            <person name="Mofiz E."/>
            <person name="Najaraj S.H."/>
            <person name="Gowda H."/>
            <person name="Madugundu A."/>
            <person name="Renuse S."/>
            <person name="Holt D."/>
            <person name="Pandey A."/>
            <person name="Papenfuss A.T."/>
            <person name="Fischer K."/>
        </authorList>
    </citation>
    <scope>NUCLEOTIDE SEQUENCE [LARGE SCALE GENOMIC DNA]</scope>
</reference>
<dbReference type="EMBL" id="WVUK01000057">
    <property type="protein sequence ID" value="KAF7492012.1"/>
    <property type="molecule type" value="Genomic_DNA"/>
</dbReference>
<evidence type="ECO:0000313" key="6">
    <source>
        <dbReference type="Proteomes" id="UP000070412"/>
    </source>
</evidence>
<feature type="region of interest" description="Disordered" evidence="2">
    <location>
        <begin position="1562"/>
        <end position="1588"/>
    </location>
</feature>
<feature type="compositionally biased region" description="Basic and acidic residues" evidence="2">
    <location>
        <begin position="1657"/>
        <end position="1675"/>
    </location>
</feature>
<feature type="region of interest" description="Disordered" evidence="2">
    <location>
        <begin position="2002"/>
        <end position="2039"/>
    </location>
</feature>
<dbReference type="PROSITE" id="PS50106">
    <property type="entry name" value="PDZ"/>
    <property type="match status" value="1"/>
</dbReference>
<accession>A0A834VC30</accession>
<feature type="compositionally biased region" description="Polar residues" evidence="2">
    <location>
        <begin position="1448"/>
        <end position="1463"/>
    </location>
</feature>
<feature type="region of interest" description="Disordered" evidence="2">
    <location>
        <begin position="858"/>
        <end position="877"/>
    </location>
</feature>
<feature type="coiled-coil region" evidence="1">
    <location>
        <begin position="596"/>
        <end position="756"/>
    </location>
</feature>
<dbReference type="Pfam" id="PF00595">
    <property type="entry name" value="PDZ"/>
    <property type="match status" value="1"/>
</dbReference>
<reference evidence="4" key="2">
    <citation type="submission" date="2020-01" db="EMBL/GenBank/DDBJ databases">
        <authorList>
            <person name="Korhonen P.K.K."/>
            <person name="Guangxu M.G."/>
            <person name="Wang T.W."/>
            <person name="Stroehlein A.J.S."/>
            <person name="Young N.D."/>
            <person name="Ang C.-S.A."/>
            <person name="Fernando D.W.F."/>
            <person name="Lu H.L."/>
            <person name="Taylor S.T."/>
            <person name="Ehtesham M.E.M."/>
            <person name="Najaraj S.H.N."/>
            <person name="Harsha G.H.G."/>
            <person name="Madugundu A.M."/>
            <person name="Renuse S.R."/>
            <person name="Holt D.H."/>
            <person name="Pandey A.P."/>
            <person name="Papenfuss A.P."/>
            <person name="Gasser R.B.G."/>
            <person name="Fischer K.F."/>
        </authorList>
    </citation>
    <scope>NUCLEOTIDE SEQUENCE</scope>
    <source>
        <strain evidence="4">SSS_KF_BRIS2020</strain>
    </source>
</reference>
<proteinExistence type="predicted"/>
<dbReference type="GO" id="GO:0035331">
    <property type="term" value="P:negative regulation of hippo signaling"/>
    <property type="evidence" value="ECO:0007669"/>
    <property type="project" value="TreeGrafter"/>
</dbReference>
<evidence type="ECO:0000256" key="2">
    <source>
        <dbReference type="SAM" id="MobiDB-lite"/>
    </source>
</evidence>
<keyword evidence="6" id="KW-1185">Reference proteome</keyword>
<protein>
    <submittedName>
        <fullName evidence="4">Disks large -like protein 5</fullName>
    </submittedName>
</protein>
<feature type="region of interest" description="Disordered" evidence="2">
    <location>
        <begin position="1448"/>
        <end position="1532"/>
    </location>
</feature>
<feature type="compositionally biased region" description="Low complexity" evidence="2">
    <location>
        <begin position="553"/>
        <end position="565"/>
    </location>
</feature>
<feature type="compositionally biased region" description="Low complexity" evidence="2">
    <location>
        <begin position="866"/>
        <end position="877"/>
    </location>
</feature>
<name>A0A834VC30_SARSC</name>
<evidence type="ECO:0000313" key="4">
    <source>
        <dbReference type="EMBL" id="KAF7492012.1"/>
    </source>
</evidence>
<keyword evidence="1" id="KW-0175">Coiled coil</keyword>
<gene>
    <name evidence="4" type="ORF">SSS_2168</name>
</gene>
<dbReference type="Proteomes" id="UP000070412">
    <property type="component" value="Unassembled WGS sequence"/>
</dbReference>
<feature type="compositionally biased region" description="Low complexity" evidence="2">
    <location>
        <begin position="2384"/>
        <end position="2397"/>
    </location>
</feature>
<organism evidence="4">
    <name type="scientific">Sarcoptes scabiei</name>
    <name type="common">Itch mite</name>
    <name type="synonym">Acarus scabiei</name>
    <dbReference type="NCBI Taxonomy" id="52283"/>
    <lineage>
        <taxon>Eukaryota</taxon>
        <taxon>Metazoa</taxon>
        <taxon>Ecdysozoa</taxon>
        <taxon>Arthropoda</taxon>
        <taxon>Chelicerata</taxon>
        <taxon>Arachnida</taxon>
        <taxon>Acari</taxon>
        <taxon>Acariformes</taxon>
        <taxon>Sarcoptiformes</taxon>
        <taxon>Astigmata</taxon>
        <taxon>Psoroptidia</taxon>
        <taxon>Sarcoptoidea</taxon>
        <taxon>Sarcoptidae</taxon>
        <taxon>Sarcoptinae</taxon>
        <taxon>Sarcoptes</taxon>
    </lineage>
</organism>
<dbReference type="GO" id="GO:0005886">
    <property type="term" value="C:plasma membrane"/>
    <property type="evidence" value="ECO:0007669"/>
    <property type="project" value="TreeGrafter"/>
</dbReference>
<dbReference type="InterPro" id="IPR036034">
    <property type="entry name" value="PDZ_sf"/>
</dbReference>
<dbReference type="InterPro" id="IPR001478">
    <property type="entry name" value="PDZ"/>
</dbReference>
<feature type="compositionally biased region" description="Basic and acidic residues" evidence="2">
    <location>
        <begin position="1484"/>
        <end position="1500"/>
    </location>
</feature>
<feature type="region of interest" description="Disordered" evidence="2">
    <location>
        <begin position="1340"/>
        <end position="1359"/>
    </location>
</feature>
<dbReference type="OrthoDB" id="10067129at2759"/>
<feature type="region of interest" description="Disordered" evidence="2">
    <location>
        <begin position="257"/>
        <end position="276"/>
    </location>
</feature>
<feature type="region of interest" description="Disordered" evidence="2">
    <location>
        <begin position="161"/>
        <end position="219"/>
    </location>
</feature>
<dbReference type="SMART" id="SM00228">
    <property type="entry name" value="PDZ"/>
    <property type="match status" value="1"/>
</dbReference>
<feature type="compositionally biased region" description="Low complexity" evidence="2">
    <location>
        <begin position="2215"/>
        <end position="2232"/>
    </location>
</feature>
<feature type="region of interest" description="Disordered" evidence="2">
    <location>
        <begin position="1"/>
        <end position="32"/>
    </location>
</feature>
<feature type="compositionally biased region" description="Low complexity" evidence="2">
    <location>
        <begin position="203"/>
        <end position="219"/>
    </location>
</feature>
<feature type="coiled-coil region" evidence="1">
    <location>
        <begin position="943"/>
        <end position="1040"/>
    </location>
</feature>
<evidence type="ECO:0000259" key="3">
    <source>
        <dbReference type="PROSITE" id="PS50106"/>
    </source>
</evidence>
<feature type="compositionally biased region" description="Acidic residues" evidence="2">
    <location>
        <begin position="1340"/>
        <end position="1357"/>
    </location>
</feature>
<evidence type="ECO:0000256" key="1">
    <source>
        <dbReference type="SAM" id="Coils"/>
    </source>
</evidence>
<feature type="compositionally biased region" description="Polar residues" evidence="2">
    <location>
        <begin position="161"/>
        <end position="202"/>
    </location>
</feature>
<dbReference type="SUPFAM" id="SSF50156">
    <property type="entry name" value="PDZ domain-like"/>
    <property type="match status" value="1"/>
</dbReference>
<feature type="region of interest" description="Disordered" evidence="2">
    <location>
        <begin position="784"/>
        <end position="812"/>
    </location>
</feature>
<feature type="compositionally biased region" description="Polar residues" evidence="2">
    <location>
        <begin position="2360"/>
        <end position="2377"/>
    </location>
</feature>
<feature type="region of interest" description="Disordered" evidence="2">
    <location>
        <begin position="126"/>
        <end position="149"/>
    </location>
</feature>
<feature type="compositionally biased region" description="Polar residues" evidence="2">
    <location>
        <begin position="468"/>
        <end position="479"/>
    </location>
</feature>
<reference evidence="5" key="3">
    <citation type="submission" date="2022-06" db="UniProtKB">
        <authorList>
            <consortium name="EnsemblMetazoa"/>
        </authorList>
    </citation>
    <scope>IDENTIFICATION</scope>
</reference>
<feature type="region of interest" description="Disordered" evidence="2">
    <location>
        <begin position="543"/>
        <end position="567"/>
    </location>
</feature>
<evidence type="ECO:0000313" key="5">
    <source>
        <dbReference type="EnsemblMetazoa" id="KAF7492012.1"/>
    </source>
</evidence>
<dbReference type="PANTHER" id="PTHR46360">
    <property type="entry name" value="DISKS LARGE HOMOLOG 5"/>
    <property type="match status" value="1"/>
</dbReference>
<feature type="region of interest" description="Disordered" evidence="2">
    <location>
        <begin position="2064"/>
        <end position="2083"/>
    </location>
</feature>
<feature type="region of interest" description="Disordered" evidence="2">
    <location>
        <begin position="458"/>
        <end position="480"/>
    </location>
</feature>
<feature type="compositionally biased region" description="Polar residues" evidence="2">
    <location>
        <begin position="496"/>
        <end position="527"/>
    </location>
</feature>
<feature type="compositionally biased region" description="Low complexity" evidence="2">
    <location>
        <begin position="1562"/>
        <end position="1573"/>
    </location>
</feature>
<feature type="compositionally biased region" description="Polar residues" evidence="2">
    <location>
        <begin position="2233"/>
        <end position="2245"/>
    </location>
</feature>
<feature type="region of interest" description="Disordered" evidence="2">
    <location>
        <begin position="493"/>
        <end position="527"/>
    </location>
</feature>
<feature type="compositionally biased region" description="Low complexity" evidence="2">
    <location>
        <begin position="17"/>
        <end position="32"/>
    </location>
</feature>
<feature type="region of interest" description="Disordered" evidence="2">
    <location>
        <begin position="2321"/>
        <end position="2397"/>
    </location>
</feature>
<feature type="domain" description="PDZ" evidence="3">
    <location>
        <begin position="2464"/>
        <end position="2546"/>
    </location>
</feature>
<dbReference type="Gene3D" id="2.30.42.10">
    <property type="match status" value="1"/>
</dbReference>
<feature type="compositionally biased region" description="Basic and acidic residues" evidence="2">
    <location>
        <begin position="132"/>
        <end position="149"/>
    </location>
</feature>
<feature type="region of interest" description="Disordered" evidence="2">
    <location>
        <begin position="2180"/>
        <end position="2254"/>
    </location>
</feature>
<sequence>MQSKDDSIVNDIETILPSSPSSSSSSDPRSVLMPTSISIVPVTNSSSSTSSSSASQTIKLLAPNLIDPSMVEPSHSLSSSSNCTKTTSVSQLLSFSTGCDKNCGGIGVGRISSTMDKMATLSSSAAAAAKTSQHDDHYHPSDTNDRLNCDVDKINSLKNQLDSVGKSTGTVGSNTMTNVKSSSPPGTIKSFQKQSNLMQNNVPSSTTPSSSSSLSPPSTSIKYSKNLFQQDDFDDSIAKLSTSSNTLATVIIDHHPHHLHNHHPQHSRDHQSSPSMTMMKSITIDKDRRESKLFEANENPSIEDTDEFRIRRTAASIESSCGLIKDYDHRNHQSPPAISSAALNNQSFSISIDQSYRTNVIEDKLNRNNSIPFDRACNEIGIMNGITSTTDINHQSFSSPSSTSMAKIISNSQPFDRNNSDEIYTKEINMNDRHLHQRANTIYEIPSLLKDRFSKGSSISSSFHRNHSTNSQRSFSSSMRKIPSDSYRNFLDENIPSLSSPSVTSNKTANDNKSISSSSPYQYLQVPSSSSASNNSIFKGSNTLASSCPPPQSSSSKSSTSTSSSAFVAPQRSEYESLIKRYAELDSFHVVVVNKLSMTEAENRQHRKRNEEILQQLNRSMNSRQILQEELNNYGFKHEKLLREMNELQDQLVKVKKQRDEANKECQNAMNGRNKANRERQQMYEERNTAIREYNLIMSERDSVHKEIEKLHEDLQDVQKRNDSLEKENRLTSSELESLRRELASALLDRDRALELCNDLRDRQSNCNVHNDFITSTHQTASFPSASSINHNNSQNSVNCLQPNQSDGLSKNIGSQDIVNCNSSSDGSLIGGGQSNLNFPLQSPSQLSISNNSGVINGTKHKMANSSSTSSISTFSASQTVTSSLPNRIQMSMEQSKSVPNSSSNNSLTLATPLVNNMTGSTAPINTSGTVSNNNSVSTTNEVEYLREQVQSLRTELQKVNQEIETWKIRRDWAINERDRIVLERESVRALCDKLRKERDRKNSDLADALRESFEIKRQKSEALKELESLRSKLDSVLKANTVNENNENLFEFIETNDHRSNSIEKQELKSNTMKSPIETANTVTTEVVDTNTGEEKRTATGTGITCASQDSAIDVDDGNAAGQIITTSLPLLSLNSTINFDDSDQSDAMNRMFGLNGDLFFILNRQLSPILMMNNSNNTNNIETSSNIEIGQTNNSDVSASNQNPLNGTFNVGERIISINGISLNQILLKHLLKFMLERLDPKTRTLKIKSFRLTNESFSPMSDTFQSKPSTSMISSKTMTVSKIDGCQQTTTSQILMNKFSESSQSKPSIITDTAIILADSIESDLDDDELPRLIKDEDNDADEDEPNSDQDESNQSEIKTLAQLDRVLDEYQLDTVNGDLESEFDCHHLEQENERRQRTYLIQEQSNDIVENLEMKNVNDGSNKVAEIEIDEALESIRSNPTTILSSVHRSRSNRSTGSGKRSKFYHRIYNDLTTSSSNNVEKRDDTHRDNNHFDRENNEDDDGSIEMKKSKPKRSPLKTLSMNSGDTWPRYRPHQLLSSILPLFYKNHGQELQKIYAKQQDQQQLQKQSSKLKHSTTGKSSTSSKNLFKNLANLGYVTTSFNKRKQRKSLGLFMDLFPKNDRSTTTIASTISSDRDESIDFSSKENNNISNDNKIDDRSQSKCEDGSDNPRKSSKIALNRSEFLIGLNELDANSSLRTDNVSINKIGIDDSSHNQSSYTDRVNRSTLMVDRDFMGVSKQKKTIPIIHNSTHQHQLIDHRQSFSIHSKFDPNVLSQKNYDSYEYKRVDHLNKRKDLSRLQDFNSMMIPIRYDPYSFGDGNSNRTVNENSIEVYSPIGATLMDRKDTKNQNSYRIQSSQAECSSSMPIPTSSTVYVRTSATGSIEKHPTIIAQHSRLIDDESYENGTSSIPSQYENRLQQHLHQYQYYHPQQQQQPQSLPIISTTAPPIIMDYSVVSRHNNNANVLNYSDKLKSSLNEKSGSNLNDQPQVVDHRSYDLYGRTMPRKQSQGSSEIYAGNDRIGPRPISFDGSSPSSSNIATKATASNYSIGLPHSSYVSGTKFSDHLHHSSSLSSPRKRYQSSRYSLNLGQSMGSSSSSSSISSPMMLTQSTMTMKSATMANTIATTSTATTSVVLPTRDFLNLTDLNRFKSINVDHYGIIQQSQQHPHQFLHFINNTDPSSYHQHHHHHHTQLNSIDLPTNPMYRSLYNPKESYTYSQQSSRASASSTTSFLTGPSNLEQSNPADDFNRHYSQQNSDLDHLNHHQHHHNEYHQDRNHHHYEQNLYSHHNQQQQHNHHHQYSLPGTIYASSSLNGRKLLSASPLLLPPPPPIPKQQQQTSHNHHFLQDVNQSNHRHHSSMNQAGTDDEQTSSSLVNPIQRIRIPSSSNSVSSTKSIPKSLWLPNTPIISPNLGLLSVGDRNSFAFQNNGGSQIEVKWIRCTKDGSPGSPILDPRKAKSDDYRLITIDRSSSSLGIRILRTSNEHQKGVFVEAVNEGSLAAQAGIKIGDQIIDIWGLNMRMANFEIAAKVLNQCRDPIQMLVQKNFEKFKEIQSKQLIETIDLQQSLSGSDYSIQNATMKTMNNFESTLSNSRMPIIGREADI</sequence>
<dbReference type="InterPro" id="IPR053004">
    <property type="entry name" value="MAGUK_Signaling_Regulators"/>
</dbReference>
<dbReference type="PANTHER" id="PTHR46360:SF1">
    <property type="entry name" value="DISKS LARGE HOMOLOG 5"/>
    <property type="match status" value="1"/>
</dbReference>
<dbReference type="EnsemblMetazoa" id="SSS_2168s_mrna">
    <property type="protein sequence ID" value="KAF7492012.1"/>
    <property type="gene ID" value="SSS_2168"/>
</dbReference>